<accession>A0ABU3HBM9</accession>
<sequence>MFKKITVLCISLGLTVGMTGASKGGTPSAQAASPAAVASVTVNGAKLALESQAYVKQGRVMVTLRDMAKGMGAQLYWDAASRTATIARAPHQVKIKAGGNRAVKDGGTVILLDVPAEIRGGRVYVPLRFSAESLGGTLSWNTNTRTAHIIMPLVPAGAKQVIAERAAAAVQALKAKDWTALASMVHSSRGVRFTPYGYVDTAKDIVLSRSQIAAVGADGTVRTWGAFDGTGDPIKLTFAQYYDRFIYSADFAAALEIGYNQTIGTGNSLDNARNVYPDAILVEYHYDGFDPQYAGMDWQSLRLVFVKEGGQWMLAGIIHDQWTI</sequence>
<dbReference type="RefSeq" id="WP_312001290.1">
    <property type="nucleotide sequence ID" value="NZ_JAUSUY010000019.1"/>
</dbReference>
<proteinExistence type="predicted"/>
<evidence type="ECO:0000313" key="3">
    <source>
        <dbReference type="Proteomes" id="UP001248709"/>
    </source>
</evidence>
<dbReference type="EMBL" id="JAUSUY010000019">
    <property type="protein sequence ID" value="MDT3428231.1"/>
    <property type="molecule type" value="Genomic_DNA"/>
</dbReference>
<evidence type="ECO:0000259" key="1">
    <source>
        <dbReference type="Pfam" id="PF07833"/>
    </source>
</evidence>
<protein>
    <recommendedName>
        <fullName evidence="1">Copper amine oxidase-like N-terminal domain-containing protein</fullName>
    </recommendedName>
</protein>
<dbReference type="Gene3D" id="3.30.457.10">
    <property type="entry name" value="Copper amine oxidase-like, N-terminal domain"/>
    <property type="match status" value="1"/>
</dbReference>
<dbReference type="InterPro" id="IPR012854">
    <property type="entry name" value="Cu_amine_oxidase-like_N"/>
</dbReference>
<organism evidence="2 3">
    <name type="scientific">Paenibacillus forsythiae</name>
    <dbReference type="NCBI Taxonomy" id="365616"/>
    <lineage>
        <taxon>Bacteria</taxon>
        <taxon>Bacillati</taxon>
        <taxon>Bacillota</taxon>
        <taxon>Bacilli</taxon>
        <taxon>Bacillales</taxon>
        <taxon>Paenibacillaceae</taxon>
        <taxon>Paenibacillus</taxon>
    </lineage>
</organism>
<dbReference type="Proteomes" id="UP001248709">
    <property type="component" value="Unassembled WGS sequence"/>
</dbReference>
<dbReference type="InterPro" id="IPR036582">
    <property type="entry name" value="Mao_N_sf"/>
</dbReference>
<name>A0ABU3HBM9_9BACL</name>
<dbReference type="SUPFAM" id="SSF55383">
    <property type="entry name" value="Copper amine oxidase, domain N"/>
    <property type="match status" value="1"/>
</dbReference>
<gene>
    <name evidence="2" type="ORF">J2Z22_003823</name>
</gene>
<comment type="caution">
    <text evidence="2">The sequence shown here is derived from an EMBL/GenBank/DDBJ whole genome shotgun (WGS) entry which is preliminary data.</text>
</comment>
<feature type="domain" description="Copper amine oxidase-like N-terminal" evidence="1">
    <location>
        <begin position="41"/>
        <end position="149"/>
    </location>
</feature>
<keyword evidence="3" id="KW-1185">Reference proteome</keyword>
<evidence type="ECO:0000313" key="2">
    <source>
        <dbReference type="EMBL" id="MDT3428231.1"/>
    </source>
</evidence>
<dbReference type="Pfam" id="PF07833">
    <property type="entry name" value="Cu_amine_oxidN1"/>
    <property type="match status" value="1"/>
</dbReference>
<reference evidence="2 3" key="1">
    <citation type="submission" date="2023-07" db="EMBL/GenBank/DDBJ databases">
        <title>Genomic Encyclopedia of Type Strains, Phase IV (KMG-IV): sequencing the most valuable type-strain genomes for metagenomic binning, comparative biology and taxonomic classification.</title>
        <authorList>
            <person name="Goeker M."/>
        </authorList>
    </citation>
    <scope>NUCLEOTIDE SEQUENCE [LARGE SCALE GENOMIC DNA]</scope>
    <source>
        <strain evidence="2 3">T98</strain>
    </source>
</reference>